<dbReference type="EMBL" id="BMHY01000015">
    <property type="protein sequence ID" value="GGG85942.1"/>
    <property type="molecule type" value="Genomic_DNA"/>
</dbReference>
<name>A0A917HQ64_9BACL</name>
<dbReference type="PANTHER" id="PTHR47199:SF2">
    <property type="entry name" value="PHOTOSYSTEM II STABILITY_ASSEMBLY FACTOR HCF136, CHLOROPLASTIC"/>
    <property type="match status" value="1"/>
</dbReference>
<organism evidence="1 2">
    <name type="scientific">Paenibacillus radicis</name>
    <name type="common">ex Gao et al. 2016</name>
    <dbReference type="NCBI Taxonomy" id="1737354"/>
    <lineage>
        <taxon>Bacteria</taxon>
        <taxon>Bacillati</taxon>
        <taxon>Bacillota</taxon>
        <taxon>Bacilli</taxon>
        <taxon>Bacillales</taxon>
        <taxon>Paenibacillaceae</taxon>
        <taxon>Paenibacillus</taxon>
    </lineage>
</organism>
<keyword evidence="2" id="KW-1185">Reference proteome</keyword>
<reference evidence="1 2" key="1">
    <citation type="journal article" date="2014" name="Int. J. Syst. Evol. Microbiol.">
        <title>Complete genome sequence of Corynebacterium casei LMG S-19264T (=DSM 44701T), isolated from a smear-ripened cheese.</title>
        <authorList>
            <consortium name="US DOE Joint Genome Institute (JGI-PGF)"/>
            <person name="Walter F."/>
            <person name="Albersmeier A."/>
            <person name="Kalinowski J."/>
            <person name="Ruckert C."/>
        </authorList>
    </citation>
    <scope>NUCLEOTIDE SEQUENCE [LARGE SCALE GENOMIC DNA]</scope>
    <source>
        <strain evidence="1 2">CGMCC 1.15286</strain>
    </source>
</reference>
<dbReference type="Gene3D" id="2.120.10.10">
    <property type="match status" value="1"/>
</dbReference>
<evidence type="ECO:0008006" key="3">
    <source>
        <dbReference type="Google" id="ProtNLM"/>
    </source>
</evidence>
<dbReference type="Proteomes" id="UP000600247">
    <property type="component" value="Unassembled WGS sequence"/>
</dbReference>
<protein>
    <recommendedName>
        <fullName evidence="3">Exo-alpha-sialidase</fullName>
    </recommendedName>
</protein>
<evidence type="ECO:0000313" key="1">
    <source>
        <dbReference type="EMBL" id="GGG85942.1"/>
    </source>
</evidence>
<dbReference type="RefSeq" id="WP_188892421.1">
    <property type="nucleotide sequence ID" value="NZ_BMHY01000015.1"/>
</dbReference>
<dbReference type="AlphaFoldDB" id="A0A917HQ64"/>
<accession>A0A917HQ64</accession>
<comment type="caution">
    <text evidence="1">The sequence shown here is derived from an EMBL/GenBank/DDBJ whole genome shotgun (WGS) entry which is preliminary data.</text>
</comment>
<sequence>MKHKFSRIFNLNNKRNGAVPFATVILLITVAGLLASCTNINGSFSFLPGSVSTSVSTPKPSDDLFIVPIADNSYTMDRAGNITFRYRNGAVTVKAPLTLDVTGSVPGMSFSETGFYLSEEKTAIVYGFADGKSSPLHVTISNDMGKTWNEYTIEGAKGYDTKFIGFSSEKEGWIISGGSAGVGQSMNYIYQTSDGGQTWQEIGNANEQYAEQLTGAGFYNKNIGFLGFRYYEDKGPVIYLTKDRGQTWEKLSIALPEQFDEYEKTPLSPVFNGMEGRLPIWISKNGNEAQTIYLTSKDGGLSWVYEQ</sequence>
<dbReference type="SUPFAM" id="SSF110296">
    <property type="entry name" value="Oligoxyloglucan reducing end-specific cellobiohydrolase"/>
    <property type="match status" value="1"/>
</dbReference>
<dbReference type="CDD" id="cd15482">
    <property type="entry name" value="Sialidase_non-viral"/>
    <property type="match status" value="1"/>
</dbReference>
<dbReference type="PANTHER" id="PTHR47199">
    <property type="entry name" value="PHOTOSYSTEM II STABILITY/ASSEMBLY FACTOR HCF136, CHLOROPLASTIC"/>
    <property type="match status" value="1"/>
</dbReference>
<gene>
    <name evidence="1" type="ORF">GCM10010918_50040</name>
</gene>
<proteinExistence type="predicted"/>
<evidence type="ECO:0000313" key="2">
    <source>
        <dbReference type="Proteomes" id="UP000600247"/>
    </source>
</evidence>